<proteinExistence type="predicted"/>
<feature type="chain" id="PRO_5043898234" description="SCP domain-containing protein" evidence="1">
    <location>
        <begin position="20"/>
        <end position="165"/>
    </location>
</feature>
<dbReference type="InterPro" id="IPR018244">
    <property type="entry name" value="Allrgn_V5/Tpx1_CS"/>
</dbReference>
<sequence length="165" mass="18047">MKMISCIVVLSLALALSFASSPDALTDTEKTAFVSAHNDVRAAVGVKTLLVWNNTLSSFAETHASKCEFKHSSSKYGENIFASWPANYDHKSVALDSLKSWASEKKLVDFNDWKCIATGACGHYSQVIWNNTKAVGCAIAHCPKVSNLVVCEYWPSGNLLPQKPY</sequence>
<dbReference type="SMART" id="SM00198">
    <property type="entry name" value="SCP"/>
    <property type="match status" value="1"/>
</dbReference>
<dbReference type="Proteomes" id="UP001497497">
    <property type="component" value="Unassembled WGS sequence"/>
</dbReference>
<organism evidence="3 4">
    <name type="scientific">Lymnaea stagnalis</name>
    <name type="common">Great pond snail</name>
    <name type="synonym">Helix stagnalis</name>
    <dbReference type="NCBI Taxonomy" id="6523"/>
    <lineage>
        <taxon>Eukaryota</taxon>
        <taxon>Metazoa</taxon>
        <taxon>Spiralia</taxon>
        <taxon>Lophotrochozoa</taxon>
        <taxon>Mollusca</taxon>
        <taxon>Gastropoda</taxon>
        <taxon>Heterobranchia</taxon>
        <taxon>Euthyneura</taxon>
        <taxon>Panpulmonata</taxon>
        <taxon>Hygrophila</taxon>
        <taxon>Lymnaeoidea</taxon>
        <taxon>Lymnaeidae</taxon>
        <taxon>Lymnaea</taxon>
    </lineage>
</organism>
<dbReference type="Gene3D" id="3.40.33.10">
    <property type="entry name" value="CAP"/>
    <property type="match status" value="1"/>
</dbReference>
<evidence type="ECO:0000259" key="2">
    <source>
        <dbReference type="SMART" id="SM00198"/>
    </source>
</evidence>
<dbReference type="InterPro" id="IPR001283">
    <property type="entry name" value="CRISP-related"/>
</dbReference>
<dbReference type="PANTHER" id="PTHR10334">
    <property type="entry name" value="CYSTEINE-RICH SECRETORY PROTEIN-RELATED"/>
    <property type="match status" value="1"/>
</dbReference>
<feature type="signal peptide" evidence="1">
    <location>
        <begin position="1"/>
        <end position="19"/>
    </location>
</feature>
<dbReference type="GO" id="GO:0005576">
    <property type="term" value="C:extracellular region"/>
    <property type="evidence" value="ECO:0007669"/>
    <property type="project" value="InterPro"/>
</dbReference>
<name>A0AAV2IKL6_LYMST</name>
<dbReference type="PRINTS" id="PR00837">
    <property type="entry name" value="V5TPXLIKE"/>
</dbReference>
<protein>
    <recommendedName>
        <fullName evidence="2">SCP domain-containing protein</fullName>
    </recommendedName>
</protein>
<dbReference type="PROSITE" id="PS01009">
    <property type="entry name" value="CRISP_1"/>
    <property type="match status" value="1"/>
</dbReference>
<comment type="caution">
    <text evidence="3">The sequence shown here is derived from an EMBL/GenBank/DDBJ whole genome shotgun (WGS) entry which is preliminary data.</text>
</comment>
<dbReference type="AlphaFoldDB" id="A0AAV2IKL6"/>
<keyword evidence="1" id="KW-0732">Signal</keyword>
<dbReference type="Pfam" id="PF00188">
    <property type="entry name" value="CAP"/>
    <property type="match status" value="1"/>
</dbReference>
<gene>
    <name evidence="3" type="ORF">GSLYS_00019752001</name>
</gene>
<dbReference type="SUPFAM" id="SSF55797">
    <property type="entry name" value="PR-1-like"/>
    <property type="match status" value="1"/>
</dbReference>
<evidence type="ECO:0000313" key="3">
    <source>
        <dbReference type="EMBL" id="CAL1546375.1"/>
    </source>
</evidence>
<dbReference type="InterPro" id="IPR014044">
    <property type="entry name" value="CAP_dom"/>
</dbReference>
<accession>A0AAV2IKL6</accession>
<reference evidence="3 4" key="1">
    <citation type="submission" date="2024-04" db="EMBL/GenBank/DDBJ databases">
        <authorList>
            <consortium name="Genoscope - CEA"/>
            <person name="William W."/>
        </authorList>
    </citation>
    <scope>NUCLEOTIDE SEQUENCE [LARGE SCALE GENOMIC DNA]</scope>
</reference>
<dbReference type="InterPro" id="IPR035940">
    <property type="entry name" value="CAP_sf"/>
</dbReference>
<keyword evidence="4" id="KW-1185">Reference proteome</keyword>
<evidence type="ECO:0000313" key="4">
    <source>
        <dbReference type="Proteomes" id="UP001497497"/>
    </source>
</evidence>
<feature type="domain" description="SCP" evidence="2">
    <location>
        <begin position="28"/>
        <end position="161"/>
    </location>
</feature>
<evidence type="ECO:0000256" key="1">
    <source>
        <dbReference type="SAM" id="SignalP"/>
    </source>
</evidence>
<dbReference type="EMBL" id="CAXITT010000804">
    <property type="protein sequence ID" value="CAL1546375.1"/>
    <property type="molecule type" value="Genomic_DNA"/>
</dbReference>